<dbReference type="AlphaFoldDB" id="A0A6C0EYD1"/>
<evidence type="ECO:0000256" key="1">
    <source>
        <dbReference type="SAM" id="MobiDB-lite"/>
    </source>
</evidence>
<reference evidence="3" key="1">
    <citation type="journal article" date="2020" name="Nature">
        <title>Giant virus diversity and host interactions through global metagenomics.</title>
        <authorList>
            <person name="Schulz F."/>
            <person name="Roux S."/>
            <person name="Paez-Espino D."/>
            <person name="Jungbluth S."/>
            <person name="Walsh D.A."/>
            <person name="Denef V.J."/>
            <person name="McMahon K.D."/>
            <person name="Konstantinidis K.T."/>
            <person name="Eloe-Fadrosh E.A."/>
            <person name="Kyrpides N.C."/>
            <person name="Woyke T."/>
        </authorList>
    </citation>
    <scope>NUCLEOTIDE SEQUENCE</scope>
    <source>
        <strain evidence="3">GVMAG-M-3300009161-52</strain>
    </source>
</reference>
<evidence type="ECO:0000313" key="3">
    <source>
        <dbReference type="EMBL" id="QHT33782.1"/>
    </source>
</evidence>
<keyword evidence="2" id="KW-0812">Transmembrane</keyword>
<sequence length="622" mass="67812">MLNTMMNKQNMLRGMLLIVGLIVISLSVFYLYNYLDTSYGNDIYETFVAYQAYHNGEPIADTSNTTNPNPLSPIKSNKYYLVNIQKATSNNLAMYAIDTNTTIYYYTPMSNQWTSVKITVNNPSITNPKFANKITCNKSDSILLSASTSTLWYCNSSTDNINNIDCIYYVSLNSDGSIKPESILNCLARPLIDQTIPTTTSSGTTTTKSPTTTEPSQFYDEIKFIAANQNVLFALGCNTTATPTNPNNSILYYCALTNGIPSSNNATNWSYFNLPAGIYQSDIKQILVNDSHLFIYTTNYVTDSSGKTTFTSYIYYKPIKIQNNIIGSEPWVQFISYGKQPVSNAPFNTLTVNNDVIWCFDNNALLWWCPLKNGTEAPQTDITYQWKSINMRDPKAPLTMNSVLNLVLYSNMLVILNNTTTTNGYINLYGSFTPKPSGTYVYSYNTQYVPTNTGTTTTNPSVTGTTPSGTTTTPTGTGTTTTTPTGTGTTTTTPTGTSTTPTGTGTTTTTPTGTSTTPTGTTTTPTGTGTTTTTPTGTGTTTTKPSGSTTTTKPSTSYLNGNMNPPVYMNDSLNDLLSKNTVLGNNLYISPMNNQSLYVPPPTTAELKGKVSSYFFPMVKMY</sequence>
<feature type="region of interest" description="Disordered" evidence="1">
    <location>
        <begin position="452"/>
        <end position="560"/>
    </location>
</feature>
<protein>
    <submittedName>
        <fullName evidence="3">Uncharacterized protein</fullName>
    </submittedName>
</protein>
<feature type="compositionally biased region" description="Low complexity" evidence="1">
    <location>
        <begin position="452"/>
        <end position="557"/>
    </location>
</feature>
<keyword evidence="2" id="KW-0472">Membrane</keyword>
<accession>A0A6C0EYD1</accession>
<name>A0A6C0EYD1_9ZZZZ</name>
<evidence type="ECO:0000256" key="2">
    <source>
        <dbReference type="SAM" id="Phobius"/>
    </source>
</evidence>
<proteinExistence type="predicted"/>
<keyword evidence="2" id="KW-1133">Transmembrane helix</keyword>
<feature type="transmembrane region" description="Helical" evidence="2">
    <location>
        <begin position="12"/>
        <end position="32"/>
    </location>
</feature>
<dbReference type="EMBL" id="MN738978">
    <property type="protein sequence ID" value="QHT33782.1"/>
    <property type="molecule type" value="Genomic_DNA"/>
</dbReference>
<organism evidence="3">
    <name type="scientific">viral metagenome</name>
    <dbReference type="NCBI Taxonomy" id="1070528"/>
    <lineage>
        <taxon>unclassified sequences</taxon>
        <taxon>metagenomes</taxon>
        <taxon>organismal metagenomes</taxon>
    </lineage>
</organism>